<reference evidence="2" key="1">
    <citation type="journal article" date="2021" name="PeerJ">
        <title>Extensive microbial diversity within the chicken gut microbiome revealed by metagenomics and culture.</title>
        <authorList>
            <person name="Gilroy R."/>
            <person name="Ravi A."/>
            <person name="Getino M."/>
            <person name="Pursley I."/>
            <person name="Horton D.L."/>
            <person name="Alikhan N.F."/>
            <person name="Baker D."/>
            <person name="Gharbi K."/>
            <person name="Hall N."/>
            <person name="Watson M."/>
            <person name="Adriaenssens E.M."/>
            <person name="Foster-Nyarko E."/>
            <person name="Jarju S."/>
            <person name="Secka A."/>
            <person name="Antonio M."/>
            <person name="Oren A."/>
            <person name="Chaudhuri R.R."/>
            <person name="La Ragione R."/>
            <person name="Hildebrand F."/>
            <person name="Pallen M.J."/>
        </authorList>
    </citation>
    <scope>NUCLEOTIDE SEQUENCE</scope>
    <source>
        <strain evidence="2">ChiHcolR34-3080</strain>
    </source>
</reference>
<proteinExistence type="predicted"/>
<reference evidence="2" key="2">
    <citation type="submission" date="2021-04" db="EMBL/GenBank/DDBJ databases">
        <authorList>
            <person name="Gilroy R."/>
        </authorList>
    </citation>
    <scope>NUCLEOTIDE SEQUENCE</scope>
    <source>
        <strain evidence="2">ChiHcolR34-3080</strain>
    </source>
</reference>
<protein>
    <recommendedName>
        <fullName evidence="4">DUF3899 domain-containing protein</fullName>
    </recommendedName>
</protein>
<keyword evidence="1" id="KW-1133">Transmembrane helix</keyword>
<evidence type="ECO:0000313" key="3">
    <source>
        <dbReference type="Proteomes" id="UP000823933"/>
    </source>
</evidence>
<keyword evidence="1" id="KW-0812">Transmembrane</keyword>
<dbReference type="AlphaFoldDB" id="A0A9D1TX87"/>
<sequence length="129" mass="14730">MEFFKQRGPLFNHFIATLVCISTISSSPVHKLRVTLEPLGLWFDVWIFVFGFSAFIIARMAYDLLLLNGFDGAWQYLYGPVSKETRDDLRRMILFENSDYPVSKGFANGALIVMMLAVAAAFVWFTFLA</sequence>
<organism evidence="2 3">
    <name type="scientific">Candidatus Faecalibacterium intestinigallinarum</name>
    <dbReference type="NCBI Taxonomy" id="2838581"/>
    <lineage>
        <taxon>Bacteria</taxon>
        <taxon>Bacillati</taxon>
        <taxon>Bacillota</taxon>
        <taxon>Clostridia</taxon>
        <taxon>Eubacteriales</taxon>
        <taxon>Oscillospiraceae</taxon>
        <taxon>Faecalibacterium</taxon>
    </lineage>
</organism>
<accession>A0A9D1TX87</accession>
<feature type="transmembrane region" description="Helical" evidence="1">
    <location>
        <begin position="106"/>
        <end position="128"/>
    </location>
</feature>
<comment type="caution">
    <text evidence="2">The sequence shown here is derived from an EMBL/GenBank/DDBJ whole genome shotgun (WGS) entry which is preliminary data.</text>
</comment>
<dbReference type="EMBL" id="DXHQ01000101">
    <property type="protein sequence ID" value="HIW09485.1"/>
    <property type="molecule type" value="Genomic_DNA"/>
</dbReference>
<keyword evidence="1" id="KW-0472">Membrane</keyword>
<dbReference type="Proteomes" id="UP000823933">
    <property type="component" value="Unassembled WGS sequence"/>
</dbReference>
<name>A0A9D1TX87_9FIRM</name>
<feature type="transmembrane region" description="Helical" evidence="1">
    <location>
        <begin position="41"/>
        <end position="62"/>
    </location>
</feature>
<feature type="transmembrane region" description="Helical" evidence="1">
    <location>
        <begin position="12"/>
        <end position="29"/>
    </location>
</feature>
<evidence type="ECO:0000313" key="2">
    <source>
        <dbReference type="EMBL" id="HIW09485.1"/>
    </source>
</evidence>
<gene>
    <name evidence="2" type="ORF">H9890_08825</name>
</gene>
<evidence type="ECO:0008006" key="4">
    <source>
        <dbReference type="Google" id="ProtNLM"/>
    </source>
</evidence>
<evidence type="ECO:0000256" key="1">
    <source>
        <dbReference type="SAM" id="Phobius"/>
    </source>
</evidence>